<reference evidence="4" key="1">
    <citation type="journal article" date="2019" name="Int. J. Syst. Evol. Microbiol.">
        <title>The Global Catalogue of Microorganisms (GCM) 10K type strain sequencing project: providing services to taxonomists for standard genome sequencing and annotation.</title>
        <authorList>
            <consortium name="The Broad Institute Genomics Platform"/>
            <consortium name="The Broad Institute Genome Sequencing Center for Infectious Disease"/>
            <person name="Wu L."/>
            <person name="Ma J."/>
        </authorList>
    </citation>
    <scope>NUCLEOTIDE SEQUENCE [LARGE SCALE GENOMIC DNA]</scope>
    <source>
        <strain evidence="4">KACC 12602</strain>
    </source>
</reference>
<dbReference type="PANTHER" id="PTHR31616">
    <property type="entry name" value="TREHALASE"/>
    <property type="match status" value="1"/>
</dbReference>
<evidence type="ECO:0000259" key="1">
    <source>
        <dbReference type="Pfam" id="PF00723"/>
    </source>
</evidence>
<organism evidence="3 4">
    <name type="scientific">Adhaeribacter terreus</name>
    <dbReference type="NCBI Taxonomy" id="529703"/>
    <lineage>
        <taxon>Bacteria</taxon>
        <taxon>Pseudomonadati</taxon>
        <taxon>Bacteroidota</taxon>
        <taxon>Cytophagia</taxon>
        <taxon>Cytophagales</taxon>
        <taxon>Hymenobacteraceae</taxon>
        <taxon>Adhaeribacter</taxon>
    </lineage>
</organism>
<dbReference type="InterPro" id="IPR008928">
    <property type="entry name" value="6-hairpin_glycosidase_sf"/>
</dbReference>
<evidence type="ECO:0000313" key="4">
    <source>
        <dbReference type="Proteomes" id="UP001596161"/>
    </source>
</evidence>
<proteinExistence type="predicted"/>
<dbReference type="InterPro" id="IPR012341">
    <property type="entry name" value="6hp_glycosidase-like_sf"/>
</dbReference>
<dbReference type="Proteomes" id="UP001596161">
    <property type="component" value="Unassembled WGS sequence"/>
</dbReference>
<name>A0ABW0EAI7_9BACT</name>
<dbReference type="EMBL" id="JBHSKT010000003">
    <property type="protein sequence ID" value="MFC5270253.1"/>
    <property type="molecule type" value="Genomic_DNA"/>
</dbReference>
<evidence type="ECO:0000313" key="3">
    <source>
        <dbReference type="EMBL" id="MFC5270253.1"/>
    </source>
</evidence>
<gene>
    <name evidence="3" type="ORF">ACFPIB_06510</name>
</gene>
<dbReference type="SUPFAM" id="SSF48208">
    <property type="entry name" value="Six-hairpin glycosidases"/>
    <property type="match status" value="1"/>
</dbReference>
<dbReference type="Gene3D" id="1.50.10.10">
    <property type="match status" value="1"/>
</dbReference>
<dbReference type="GO" id="GO:0016787">
    <property type="term" value="F:hydrolase activity"/>
    <property type="evidence" value="ECO:0007669"/>
    <property type="project" value="UniProtKB-KW"/>
</dbReference>
<evidence type="ECO:0000259" key="2">
    <source>
        <dbReference type="Pfam" id="PF19291"/>
    </source>
</evidence>
<feature type="domain" description="Trehalase-like N-terminal" evidence="2">
    <location>
        <begin position="3"/>
        <end position="208"/>
    </location>
</feature>
<dbReference type="Pfam" id="PF19291">
    <property type="entry name" value="TREH_N"/>
    <property type="match status" value="1"/>
</dbReference>
<dbReference type="InterPro" id="IPR045582">
    <property type="entry name" value="Trehalase-like_N"/>
</dbReference>
<protein>
    <submittedName>
        <fullName evidence="3">Glycoside hydrolase family 15 protein</fullName>
    </submittedName>
</protein>
<keyword evidence="3" id="KW-0378">Hydrolase</keyword>
<dbReference type="Pfam" id="PF00723">
    <property type="entry name" value="Glyco_hydro_15"/>
    <property type="match status" value="1"/>
</dbReference>
<keyword evidence="4" id="KW-1185">Reference proteome</keyword>
<comment type="caution">
    <text evidence="3">The sequence shown here is derived from an EMBL/GenBank/DDBJ whole genome shotgun (WGS) entry which is preliminary data.</text>
</comment>
<dbReference type="RefSeq" id="WP_378016624.1">
    <property type="nucleotide sequence ID" value="NZ_JBHSKT010000003.1"/>
</dbReference>
<accession>A0ABW0EAI7</accession>
<dbReference type="InterPro" id="IPR011613">
    <property type="entry name" value="GH15-like"/>
</dbReference>
<feature type="domain" description="GH15-like" evidence="1">
    <location>
        <begin position="232"/>
        <end position="595"/>
    </location>
</feature>
<sequence>MAARLSDYALIGNCRAAALVSNSGSIDWCCLPEFDSPAILAALLDTERGGHFSIAPVAAFTCSQTYLPASNVVETRYKVADSEARLLDAFVAMTEEEKTRSLFPDHEILRVLEVTSGEIEFRMEYEPRLFYGKEAATLQDRKKLGIQVLWKEHIFNLLSTLDNGIINVAKTKECATATFRLRAGERVIFSLSYSSQSPAVLPELKETALRRLQLTDEYWNNWLKQCKYKGLYEQMVKRSALTLKLLAHAPSGAIIAAPTTSLPEEAGGERNWDYRFCWLRDASFTTRVLVKLGFEEEAHAYMDWILHATRLTQPELQVVYSVFGHASLQETTLNWLTGFNNSKPVRIGNGAHDQFQLDVYGEVLDAVYEYAPLVKEFARDSRKFLLGLGEIICREWNQPDNGIWEVRSANTHHTHSKVMAWAGLDRLIKLAEKYQWKEAPLEKYREVSQQIRKAVEQYGYNGKIGAYTREFNGSTLDASSLVFPLVGYCPADSPQMRSTRQQIQEQLTNRNLVYRYKHVDDGLRGGEGAFGICNFWLVENLVMAGEIEEAQMVFEAVLKNASPAGLLAEEFEPETGEMLGNYPQGFTHIGLICAALTLNESCKGKEIAR</sequence>
<dbReference type="PANTHER" id="PTHR31616:SF0">
    <property type="entry name" value="GLUCAN 1,4-ALPHA-GLUCOSIDASE"/>
    <property type="match status" value="1"/>
</dbReference>